<accession>A0A1D9FX37</accession>
<evidence type="ECO:0000313" key="3">
    <source>
        <dbReference type="Proteomes" id="UP000176944"/>
    </source>
</evidence>
<proteinExistence type="predicted"/>
<protein>
    <submittedName>
        <fullName evidence="2">CU044_2847 family protein</fullName>
    </submittedName>
</protein>
<name>A0A1D9FX37_MOOP1</name>
<feature type="domain" description="Trypsin-co-occurring" evidence="1">
    <location>
        <begin position="9"/>
        <end position="108"/>
    </location>
</feature>
<dbReference type="Proteomes" id="UP000176944">
    <property type="component" value="Chromosome"/>
</dbReference>
<evidence type="ECO:0000259" key="1">
    <source>
        <dbReference type="Pfam" id="PF19493"/>
    </source>
</evidence>
<gene>
    <name evidence="2" type="ORF">BJP36_07775</name>
</gene>
<dbReference type="NCBIfam" id="NF041216">
    <property type="entry name" value="CU044_2847_fam"/>
    <property type="match status" value="1"/>
</dbReference>
<dbReference type="EMBL" id="CP017708">
    <property type="protein sequence ID" value="AOY79844.1"/>
    <property type="molecule type" value="Genomic_DNA"/>
</dbReference>
<evidence type="ECO:0000313" key="2">
    <source>
        <dbReference type="EMBL" id="AOY79844.1"/>
    </source>
</evidence>
<dbReference type="AlphaFoldDB" id="A0A1D9FX37"/>
<sequence length="112" mass="12254">MKEKQLAEFSLSDGTTFLVEVEEPESNAIERVALPSGKYVLKAQQSFEEALEKVKPVASTIISKLRDLDTPADQVEVKFGLTLTADAGAIFTSVGGEVSYEITLKWSQDKSK</sequence>
<dbReference type="InterPro" id="IPR045794">
    <property type="entry name" value="Trypco1"/>
</dbReference>
<reference evidence="3" key="1">
    <citation type="submission" date="2016-10" db="EMBL/GenBank/DDBJ databases">
        <title>Comparative genomics uncovers the prolific and rare metabolic potential of the cyanobacterial genus Moorea.</title>
        <authorList>
            <person name="Leao T."/>
            <person name="Castelao G."/>
            <person name="Korobeynikov A."/>
            <person name="Monroe E.A."/>
            <person name="Podell S."/>
            <person name="Glukhov E."/>
            <person name="Allen E."/>
            <person name="Gerwick W.H."/>
            <person name="Gerwick L."/>
        </authorList>
    </citation>
    <scope>NUCLEOTIDE SEQUENCE [LARGE SCALE GENOMIC DNA]</scope>
    <source>
        <strain evidence="3">JHB</strain>
    </source>
</reference>
<organism evidence="2 3">
    <name type="scientific">Moorena producens (strain JHB)</name>
    <dbReference type="NCBI Taxonomy" id="1454205"/>
    <lineage>
        <taxon>Bacteria</taxon>
        <taxon>Bacillati</taxon>
        <taxon>Cyanobacteriota</taxon>
        <taxon>Cyanophyceae</taxon>
        <taxon>Coleofasciculales</taxon>
        <taxon>Coleofasciculaceae</taxon>
        <taxon>Moorena</taxon>
    </lineage>
</organism>
<dbReference type="Pfam" id="PF19493">
    <property type="entry name" value="Trypco1"/>
    <property type="match status" value="1"/>
</dbReference>